<evidence type="ECO:0000313" key="2">
    <source>
        <dbReference type="EnsemblMetazoa" id="tetur26g01240.1"/>
    </source>
</evidence>
<dbReference type="Gene3D" id="3.30.460.10">
    <property type="entry name" value="Beta Polymerase, domain 2"/>
    <property type="match status" value="1"/>
</dbReference>
<dbReference type="InterPro" id="IPR054708">
    <property type="entry name" value="MTPAP-like_central"/>
</dbReference>
<dbReference type="Proteomes" id="UP000015104">
    <property type="component" value="Unassembled WGS sequence"/>
</dbReference>
<reference evidence="2" key="2">
    <citation type="submission" date="2015-06" db="UniProtKB">
        <authorList>
            <consortium name="EnsemblMetazoa"/>
        </authorList>
    </citation>
    <scope>IDENTIFICATION</scope>
</reference>
<dbReference type="SUPFAM" id="SSF81631">
    <property type="entry name" value="PAP/OAS1 substrate-binding domain"/>
    <property type="match status" value="1"/>
</dbReference>
<dbReference type="STRING" id="32264.T1KXS9"/>
<dbReference type="PANTHER" id="PTHR12271">
    <property type="entry name" value="POLY A POLYMERASE CID PAP -RELATED"/>
    <property type="match status" value="1"/>
</dbReference>
<name>T1KXS9_TETUR</name>
<protein>
    <recommendedName>
        <fullName evidence="1">Poly(A) RNA polymerase mitochondrial-like central palm domain-containing protein</fullName>
    </recommendedName>
</protein>
<reference evidence="3" key="1">
    <citation type="submission" date="2011-08" db="EMBL/GenBank/DDBJ databases">
        <authorList>
            <person name="Rombauts S."/>
        </authorList>
    </citation>
    <scope>NUCLEOTIDE SEQUENCE</scope>
    <source>
        <strain evidence="3">London</strain>
    </source>
</reference>
<dbReference type="PANTHER" id="PTHR12271:SF133">
    <property type="entry name" value="POLY(A) RNA POLYMERASE, MITOCHONDRIAL"/>
    <property type="match status" value="1"/>
</dbReference>
<sequence>MLRFLFRRDLTESNVSRFVRHFSLEANSVQKKQVPVSCNDSEDNSKVLIRFPSKFYQHSFDSFESMIAKEKSDAKSYILIEDKTNGKLDSIPKEALEKILDSSITQMYKYHLGSRGYCLVKLDDYENFADRNNKNFQHQSFPVYARMFSLLPNSLKLIKDELSTEPVVIPDLLRNRKCWLKFIHEKNNMDSNEFIDNLVNSVLLNEVEAKLRFFLINQFEELLCTGPFNRCQVYPFGSSVNGFGWNQSDIDLFLTPETLKSPKDNAYGLTSASSQNIAGDNNDTKRVLQMLHGIINEFVPAVKDVNAILMARVPIIKFDSIASGLNVDLSFFLDSRDSGIDIAHVLYEYSRLDVRVVKLMIFVKLWAMQQGITRSAPGVWINSFGLMMLVVHFLQVRSPPLLPPISHLNVIYDPYQASVTKQTNDLCYDYKTPFMTLLKEFFDHYARFEFENYGCNVSDGLLIKKPSSNSALYIQNPTHRYLNVSKNVQNTELAKLVLIARASHDIISRGDHVSSLLKPFSRKSINIGDLY</sequence>
<dbReference type="KEGG" id="tut:107368234"/>
<dbReference type="AlphaFoldDB" id="T1KXS9"/>
<dbReference type="Gene3D" id="1.10.1410.10">
    <property type="match status" value="1"/>
</dbReference>
<dbReference type="OMA" id="RYFLITQ"/>
<proteinExistence type="predicted"/>
<gene>
    <name evidence="2" type="primary">107368234</name>
</gene>
<accession>T1KXS9</accession>
<dbReference type="CDD" id="cd05402">
    <property type="entry name" value="NT_PAP_TUTase"/>
    <property type="match status" value="1"/>
</dbReference>
<dbReference type="HOGENOM" id="CLU_513241_0_0_1"/>
<dbReference type="GO" id="GO:0031123">
    <property type="term" value="P:RNA 3'-end processing"/>
    <property type="evidence" value="ECO:0007669"/>
    <property type="project" value="TreeGrafter"/>
</dbReference>
<dbReference type="eggNOG" id="KOG2277">
    <property type="taxonomic scope" value="Eukaryota"/>
</dbReference>
<dbReference type="GO" id="GO:1990817">
    <property type="term" value="F:poly(A) RNA polymerase activity"/>
    <property type="evidence" value="ECO:0007669"/>
    <property type="project" value="TreeGrafter"/>
</dbReference>
<feature type="domain" description="Poly(A) RNA polymerase mitochondrial-like central palm" evidence="1">
    <location>
        <begin position="193"/>
        <end position="350"/>
    </location>
</feature>
<dbReference type="Pfam" id="PF22600">
    <property type="entry name" value="MTPAP-like_central"/>
    <property type="match status" value="1"/>
</dbReference>
<organism evidence="2 3">
    <name type="scientific">Tetranychus urticae</name>
    <name type="common">Two-spotted spider mite</name>
    <dbReference type="NCBI Taxonomy" id="32264"/>
    <lineage>
        <taxon>Eukaryota</taxon>
        <taxon>Metazoa</taxon>
        <taxon>Ecdysozoa</taxon>
        <taxon>Arthropoda</taxon>
        <taxon>Chelicerata</taxon>
        <taxon>Arachnida</taxon>
        <taxon>Acari</taxon>
        <taxon>Acariformes</taxon>
        <taxon>Trombidiformes</taxon>
        <taxon>Prostigmata</taxon>
        <taxon>Eleutherengona</taxon>
        <taxon>Raphignathae</taxon>
        <taxon>Tetranychoidea</taxon>
        <taxon>Tetranychidae</taxon>
        <taxon>Tetranychus</taxon>
    </lineage>
</organism>
<evidence type="ECO:0000313" key="3">
    <source>
        <dbReference type="Proteomes" id="UP000015104"/>
    </source>
</evidence>
<dbReference type="EnsemblMetazoa" id="tetur26g01240.1">
    <property type="protein sequence ID" value="tetur26g01240.1"/>
    <property type="gene ID" value="tetur26g01240"/>
</dbReference>
<dbReference type="EMBL" id="CAEY01000697">
    <property type="status" value="NOT_ANNOTATED_CDS"/>
    <property type="molecule type" value="Genomic_DNA"/>
</dbReference>
<dbReference type="OrthoDB" id="434989at2759"/>
<evidence type="ECO:0000259" key="1">
    <source>
        <dbReference type="Pfam" id="PF22600"/>
    </source>
</evidence>
<dbReference type="SUPFAM" id="SSF81301">
    <property type="entry name" value="Nucleotidyltransferase"/>
    <property type="match status" value="1"/>
</dbReference>
<keyword evidence="3" id="KW-1185">Reference proteome</keyword>
<dbReference type="InterPro" id="IPR043519">
    <property type="entry name" value="NT_sf"/>
</dbReference>